<evidence type="ECO:0000313" key="2">
    <source>
        <dbReference type="Proteomes" id="UP000424527"/>
    </source>
</evidence>
<sequence length="225" mass="25666">MEQRLMLRVVIDEDNIRKLILNERPDSIEGLKTQLSDKLSFQYDFKLQYEDPDFSNALCDLTEITDLPERAILKVIPLVTLELTTLSSSTEQTDSSSADTEILSSAGSTPLTRRQWPEFFDIPNFSVDVAYRLRQADLLFMRDRVPLTPSRDMKHDILEKLAETMYSFKAYPDDDDFSSVAKALISNTPASLNLVPSQDGMAGRTALNSRWPTIVQNYEKQDVMM</sequence>
<gene>
    <name evidence="1" type="ORF">D5F01_LYC23762</name>
</gene>
<dbReference type="PANTHER" id="PTHR31025:SF19">
    <property type="entry name" value="SI:CH73-42K18.1-RELATED"/>
    <property type="match status" value="1"/>
</dbReference>
<proteinExistence type="predicted"/>
<evidence type="ECO:0000313" key="1">
    <source>
        <dbReference type="EMBL" id="KAE8278174.1"/>
    </source>
</evidence>
<dbReference type="PANTHER" id="PTHR31025">
    <property type="entry name" value="SI:CH211-196P9.1-RELATED"/>
    <property type="match status" value="1"/>
</dbReference>
<accession>A0A6G0HG43</accession>
<dbReference type="AlphaFoldDB" id="A0A6G0HG43"/>
<organism evidence="1 2">
    <name type="scientific">Larimichthys crocea</name>
    <name type="common">Large yellow croaker</name>
    <name type="synonym">Pseudosciaena crocea</name>
    <dbReference type="NCBI Taxonomy" id="215358"/>
    <lineage>
        <taxon>Eukaryota</taxon>
        <taxon>Metazoa</taxon>
        <taxon>Chordata</taxon>
        <taxon>Craniata</taxon>
        <taxon>Vertebrata</taxon>
        <taxon>Euteleostomi</taxon>
        <taxon>Actinopterygii</taxon>
        <taxon>Neopterygii</taxon>
        <taxon>Teleostei</taxon>
        <taxon>Neoteleostei</taxon>
        <taxon>Acanthomorphata</taxon>
        <taxon>Eupercaria</taxon>
        <taxon>Sciaenidae</taxon>
        <taxon>Larimichthys</taxon>
    </lineage>
</organism>
<keyword evidence="2" id="KW-1185">Reference proteome</keyword>
<protein>
    <recommendedName>
        <fullName evidence="3">PB1 domain-containing protein</fullName>
    </recommendedName>
</protein>
<evidence type="ECO:0008006" key="3">
    <source>
        <dbReference type="Google" id="ProtNLM"/>
    </source>
</evidence>
<comment type="caution">
    <text evidence="1">The sequence shown here is derived from an EMBL/GenBank/DDBJ whole genome shotgun (WGS) entry which is preliminary data.</text>
</comment>
<dbReference type="EMBL" id="REGW02000029">
    <property type="protein sequence ID" value="KAE8278174.1"/>
    <property type="molecule type" value="Genomic_DNA"/>
</dbReference>
<reference evidence="1 2" key="1">
    <citation type="submission" date="2019-07" db="EMBL/GenBank/DDBJ databases">
        <title>Chromosome genome assembly for large yellow croaker.</title>
        <authorList>
            <person name="Xiao S."/>
        </authorList>
    </citation>
    <scope>NUCLEOTIDE SEQUENCE [LARGE SCALE GENOMIC DNA]</scope>
    <source>
        <strain evidence="1">JMULYC20181020</strain>
        <tissue evidence="1">Muscle</tissue>
    </source>
</reference>
<dbReference type="Proteomes" id="UP000424527">
    <property type="component" value="Unassembled WGS sequence"/>
</dbReference>
<name>A0A6G0HG43_LARCR</name>